<feature type="region of interest" description="Disordered" evidence="16">
    <location>
        <begin position="1"/>
        <end position="194"/>
    </location>
</feature>
<dbReference type="GO" id="GO:0005783">
    <property type="term" value="C:endoplasmic reticulum"/>
    <property type="evidence" value="ECO:0007669"/>
    <property type="project" value="UniProtKB-SubCell"/>
</dbReference>
<keyword evidence="7" id="KW-0677">Repeat</keyword>
<keyword evidence="10" id="KW-0333">Golgi apparatus</keyword>
<dbReference type="GO" id="GO:0005739">
    <property type="term" value="C:mitochondrion"/>
    <property type="evidence" value="ECO:0007669"/>
    <property type="project" value="UniProtKB-SubCell"/>
</dbReference>
<dbReference type="GeneTree" id="ENSGT00940000159509"/>
<feature type="compositionally biased region" description="Low complexity" evidence="16">
    <location>
        <begin position="61"/>
        <end position="74"/>
    </location>
</feature>
<evidence type="ECO:0000256" key="10">
    <source>
        <dbReference type="ARBA" id="ARBA00023034"/>
    </source>
</evidence>
<comment type="similarity">
    <text evidence="5">Belongs to the TRAFAC class TrmE-Era-EngA-EngB-Septin-like GTPase superfamily. AIG1/Toc34/Toc159-like paraseptin GTPase family. IAN subfamily.</text>
</comment>
<feature type="compositionally biased region" description="Polar residues" evidence="16">
    <location>
        <begin position="146"/>
        <end position="165"/>
    </location>
</feature>
<keyword evidence="19" id="KW-1185">Reference proteome</keyword>
<evidence type="ECO:0000256" key="6">
    <source>
        <dbReference type="ARBA" id="ARBA00022490"/>
    </source>
</evidence>
<feature type="compositionally biased region" description="Basic and acidic residues" evidence="16">
    <location>
        <begin position="166"/>
        <end position="182"/>
    </location>
</feature>
<dbReference type="PANTHER" id="PTHR10903:SF188">
    <property type="entry name" value="GTPASE IMAP FAMILY MEMBER 2-LIKE-RELATED"/>
    <property type="match status" value="1"/>
</dbReference>
<evidence type="ECO:0000256" key="12">
    <source>
        <dbReference type="ARBA" id="ARBA00023134"/>
    </source>
</evidence>
<dbReference type="Gene3D" id="3.40.50.300">
    <property type="entry name" value="P-loop containing nucleotide triphosphate hydrolases"/>
    <property type="match status" value="1"/>
</dbReference>
<dbReference type="GO" id="GO:0005829">
    <property type="term" value="C:cytosol"/>
    <property type="evidence" value="ECO:0007669"/>
    <property type="project" value="UniProtKB-SubCell"/>
</dbReference>
<dbReference type="GO" id="GO:0005525">
    <property type="term" value="F:GTP binding"/>
    <property type="evidence" value="ECO:0007669"/>
    <property type="project" value="UniProtKB-KW"/>
</dbReference>
<accession>A0AAX7UKV7</accession>
<evidence type="ECO:0000256" key="7">
    <source>
        <dbReference type="ARBA" id="ARBA00022737"/>
    </source>
</evidence>
<dbReference type="Ensembl" id="ENSACLT00000085684.1">
    <property type="protein sequence ID" value="ENSACLP00000069645.1"/>
    <property type="gene ID" value="ENSACLG00000031012.1"/>
</dbReference>
<protein>
    <recommendedName>
        <fullName evidence="14">GTPase IMAP family member 8</fullName>
    </recommendedName>
    <alternativeName>
        <fullName evidence="15">Immune-associated nucleotide-binding protein 9</fullName>
    </alternativeName>
</protein>
<feature type="compositionally biased region" description="Basic and acidic residues" evidence="16">
    <location>
        <begin position="51"/>
        <end position="60"/>
    </location>
</feature>
<feature type="compositionally biased region" description="Polar residues" evidence="16">
    <location>
        <begin position="27"/>
        <end position="50"/>
    </location>
</feature>
<feature type="compositionally biased region" description="Basic and acidic residues" evidence="16">
    <location>
        <begin position="1"/>
        <end position="16"/>
    </location>
</feature>
<evidence type="ECO:0000313" key="18">
    <source>
        <dbReference type="Ensembl" id="ENSACLP00000069645.1"/>
    </source>
</evidence>
<evidence type="ECO:0000256" key="4">
    <source>
        <dbReference type="ARBA" id="ARBA00004555"/>
    </source>
</evidence>
<dbReference type="PANTHER" id="PTHR10903">
    <property type="entry name" value="GTPASE, IMAP FAMILY MEMBER-RELATED"/>
    <property type="match status" value="1"/>
</dbReference>
<evidence type="ECO:0000256" key="5">
    <source>
        <dbReference type="ARBA" id="ARBA00008535"/>
    </source>
</evidence>
<feature type="compositionally biased region" description="Polar residues" evidence="16">
    <location>
        <begin position="116"/>
        <end position="130"/>
    </location>
</feature>
<evidence type="ECO:0000256" key="1">
    <source>
        <dbReference type="ARBA" id="ARBA00004173"/>
    </source>
</evidence>
<evidence type="ECO:0000256" key="2">
    <source>
        <dbReference type="ARBA" id="ARBA00004240"/>
    </source>
</evidence>
<evidence type="ECO:0000256" key="3">
    <source>
        <dbReference type="ARBA" id="ARBA00004514"/>
    </source>
</evidence>
<dbReference type="Pfam" id="PF04548">
    <property type="entry name" value="AIG1"/>
    <property type="match status" value="1"/>
</dbReference>
<dbReference type="Proteomes" id="UP000265100">
    <property type="component" value="Chromosome 9"/>
</dbReference>
<keyword evidence="8" id="KW-0547">Nucleotide-binding</keyword>
<dbReference type="GO" id="GO:0005794">
    <property type="term" value="C:Golgi apparatus"/>
    <property type="evidence" value="ECO:0007669"/>
    <property type="project" value="UniProtKB-SubCell"/>
</dbReference>
<reference evidence="18" key="2">
    <citation type="submission" date="2025-08" db="UniProtKB">
        <authorList>
            <consortium name="Ensembl"/>
        </authorList>
    </citation>
    <scope>IDENTIFICATION</scope>
</reference>
<keyword evidence="12" id="KW-0342">GTP-binding</keyword>
<proteinExistence type="inferred from homology"/>
<keyword evidence="11" id="KW-0496">Mitochondrion</keyword>
<keyword evidence="6" id="KW-0963">Cytoplasm</keyword>
<feature type="domain" description="AIG1-type G" evidence="17">
    <location>
        <begin position="198"/>
        <end position="389"/>
    </location>
</feature>
<evidence type="ECO:0000259" key="17">
    <source>
        <dbReference type="PROSITE" id="PS51720"/>
    </source>
</evidence>
<evidence type="ECO:0000256" key="14">
    <source>
        <dbReference type="ARBA" id="ARBA00073539"/>
    </source>
</evidence>
<dbReference type="InterPro" id="IPR006703">
    <property type="entry name" value="G_AIG1"/>
</dbReference>
<evidence type="ECO:0000256" key="16">
    <source>
        <dbReference type="SAM" id="MobiDB-lite"/>
    </source>
</evidence>
<dbReference type="SUPFAM" id="SSF52540">
    <property type="entry name" value="P-loop containing nucleoside triphosphate hydrolases"/>
    <property type="match status" value="1"/>
</dbReference>
<dbReference type="AlphaFoldDB" id="A0AAX7UKV7"/>
<evidence type="ECO:0000256" key="11">
    <source>
        <dbReference type="ARBA" id="ARBA00023128"/>
    </source>
</evidence>
<comment type="subcellular location">
    <subcellularLocation>
        <location evidence="3">Cytoplasm</location>
        <location evidence="3">Cytosol</location>
    </subcellularLocation>
    <subcellularLocation>
        <location evidence="2">Endoplasmic reticulum</location>
    </subcellularLocation>
    <subcellularLocation>
        <location evidence="4">Golgi apparatus</location>
    </subcellularLocation>
    <subcellularLocation>
        <location evidence="1">Mitochondrion</location>
    </subcellularLocation>
</comment>
<comment type="function">
    <text evidence="13">Exerts an anti-apoptotic effect in the immune system and is involved in responses to infections.</text>
</comment>
<organism evidence="18 19">
    <name type="scientific">Astatotilapia calliptera</name>
    <name type="common">Eastern happy</name>
    <name type="synonym">Chromis callipterus</name>
    <dbReference type="NCBI Taxonomy" id="8154"/>
    <lineage>
        <taxon>Eukaryota</taxon>
        <taxon>Metazoa</taxon>
        <taxon>Chordata</taxon>
        <taxon>Craniata</taxon>
        <taxon>Vertebrata</taxon>
        <taxon>Euteleostomi</taxon>
        <taxon>Actinopterygii</taxon>
        <taxon>Neopterygii</taxon>
        <taxon>Teleostei</taxon>
        <taxon>Neoteleostei</taxon>
        <taxon>Acanthomorphata</taxon>
        <taxon>Ovalentaria</taxon>
        <taxon>Cichlomorphae</taxon>
        <taxon>Cichliformes</taxon>
        <taxon>Cichlidae</taxon>
        <taxon>African cichlids</taxon>
        <taxon>Pseudocrenilabrinae</taxon>
        <taxon>Haplochromini</taxon>
        <taxon>Astatotilapia</taxon>
    </lineage>
</organism>
<dbReference type="InterPro" id="IPR027417">
    <property type="entry name" value="P-loop_NTPase"/>
</dbReference>
<dbReference type="PROSITE" id="PS51720">
    <property type="entry name" value="G_AIG1"/>
    <property type="match status" value="1"/>
</dbReference>
<reference evidence="18" key="1">
    <citation type="submission" date="2018-05" db="EMBL/GenBank/DDBJ databases">
        <authorList>
            <person name="Datahose"/>
        </authorList>
    </citation>
    <scope>NUCLEOTIDE SEQUENCE</scope>
</reference>
<feature type="compositionally biased region" description="Basic and acidic residues" evidence="16">
    <location>
        <begin position="87"/>
        <end position="115"/>
    </location>
</feature>
<dbReference type="FunFam" id="3.40.50.300:FF:000536">
    <property type="entry name" value="GTPase IMAP family member 8"/>
    <property type="match status" value="1"/>
</dbReference>
<dbReference type="InterPro" id="IPR045058">
    <property type="entry name" value="GIMA/IAN/Toc"/>
</dbReference>
<evidence type="ECO:0000313" key="19">
    <source>
        <dbReference type="Proteomes" id="UP000265100"/>
    </source>
</evidence>
<evidence type="ECO:0000256" key="15">
    <source>
        <dbReference type="ARBA" id="ARBA00077278"/>
    </source>
</evidence>
<sequence>MDSRVKAKKDYFESLGKKNNRSAENPELQNQTDTKEGTSSPEGGQEQTKYQSEKTEKPSEETTNNQKQTEQQVESCTQDQDSNTENKLPEDKQLEQKNKRSAENPESKNQTDTKEGTSSPEVGQEQSKYQSETTEKPSEETTNNPKQTEQQVESCTDVQDSNTENKLPEDKQLEQKNKRSAENPELQNQTDTKGKHTYTKVNVVLLGLAGTGKSASGNTILGEKHFVSKPSSNSVTTECQVEETKINDLHVRVIDTPDMFDDDTEPSVRDKHVKRCKELCESELCVFVLVMHVSRFTDGERDILKKLENTFGTKVKEQTVILFTRGDDLEEADMTLEDFLRSCQPGLKEIIEKCNNRCVVFENRSSSSDQVEKLMNTVSVVLKKTAKID</sequence>
<reference evidence="18" key="3">
    <citation type="submission" date="2025-09" db="UniProtKB">
        <authorList>
            <consortium name="Ensembl"/>
        </authorList>
    </citation>
    <scope>IDENTIFICATION</scope>
</reference>
<evidence type="ECO:0000256" key="9">
    <source>
        <dbReference type="ARBA" id="ARBA00022824"/>
    </source>
</evidence>
<evidence type="ECO:0000256" key="8">
    <source>
        <dbReference type="ARBA" id="ARBA00022741"/>
    </source>
</evidence>
<feature type="compositionally biased region" description="Polar residues" evidence="16">
    <location>
        <begin position="75"/>
        <end position="86"/>
    </location>
</feature>
<name>A0AAX7UKV7_ASTCA</name>
<evidence type="ECO:0000256" key="13">
    <source>
        <dbReference type="ARBA" id="ARBA00056809"/>
    </source>
</evidence>
<keyword evidence="9" id="KW-0256">Endoplasmic reticulum</keyword>